<name>Q74MC4_NANEQ</name>
<proteinExistence type="predicted"/>
<dbReference type="GO" id="GO:0140097">
    <property type="term" value="F:catalytic activity, acting on DNA"/>
    <property type="evidence" value="ECO:0007669"/>
    <property type="project" value="UniProtKB-ARBA"/>
</dbReference>
<keyword evidence="4" id="KW-0067">ATP-binding</keyword>
<dbReference type="GO" id="GO:0016787">
    <property type="term" value="F:hydrolase activity"/>
    <property type="evidence" value="ECO:0007669"/>
    <property type="project" value="UniProtKB-KW"/>
</dbReference>
<sequence length="540" mass="62453">MILREYQKKAVSIALEKKKCVIVLPTGTGKTIIGAYFVKNLLDKGKAIIVVPTRILVEQTYNVYKSLGLNPTKIYGIIPKSKRANLWKKAKIAITTPETAYFDKEYIDHDIIVLDECHHAIGNDYYAKLLREKEFEYKLGLSAFIPKKYRKEIESLIGEIIELYDEPSLKKYIPNWIGDIYEAPLNKLEYQLYKEIEELKRKSKGSKRLIYSLALKYLATDGGLALKESVSKNNILSKILSPFKDKIEKIRDLHKWDALKSILDTYEFEKAIIFIDRVIVAKRVAQSLDAALIIGKKHKNIAQSLKEAKEKNIIVATSAGEEGLDLPSADLLIVWSQTSNPIRFIQRHGRIMRPTKMLKFVTYIVTPYTIDVDLFLSAVLKVSKYVDININVKNYFKKSSVHQIINLLTEPLTKDMLKQLGFTDNEINIALKYGIENGDIVYFYSPFGKLYINKDFMYMVERRYPTIFIPKWEGKIKINNKTIKGDYQKLYEKLSNMIPIKGLKITVIKKKDIIEYDWRSYNYTIDSKPLLRLVLRNALS</sequence>
<dbReference type="PANTHER" id="PTHR11274:SF0">
    <property type="entry name" value="GENERAL TRANSCRIPTION AND DNA REPAIR FACTOR IIH HELICASE SUBUNIT XPB"/>
    <property type="match status" value="1"/>
</dbReference>
<dbReference type="GO" id="GO:0003677">
    <property type="term" value="F:DNA binding"/>
    <property type="evidence" value="ECO:0007669"/>
    <property type="project" value="InterPro"/>
</dbReference>
<evidence type="ECO:0000256" key="4">
    <source>
        <dbReference type="ARBA" id="ARBA00022840"/>
    </source>
</evidence>
<evidence type="ECO:0000259" key="6">
    <source>
        <dbReference type="PROSITE" id="PS51194"/>
    </source>
</evidence>
<dbReference type="InterPro" id="IPR001650">
    <property type="entry name" value="Helicase_C-like"/>
</dbReference>
<dbReference type="GO" id="GO:0005524">
    <property type="term" value="F:ATP binding"/>
    <property type="evidence" value="ECO:0007669"/>
    <property type="project" value="UniProtKB-KW"/>
</dbReference>
<keyword evidence="1" id="KW-0547">Nucleotide-binding</keyword>
<dbReference type="BioCyc" id="NEQU228908:GJB6-395-MONOMER"/>
<dbReference type="EMBL" id="AE017199">
    <property type="protein sequence ID" value="AAR39218.1"/>
    <property type="molecule type" value="Genomic_DNA"/>
</dbReference>
<gene>
    <name evidence="7" type="ordered locus">NEQ369</name>
</gene>
<dbReference type="STRING" id="228908.NEQ369"/>
<dbReference type="KEGG" id="neq:NEQ369"/>
<dbReference type="SMART" id="SM00490">
    <property type="entry name" value="HELICc"/>
    <property type="match status" value="1"/>
</dbReference>
<keyword evidence="3" id="KW-0347">Helicase</keyword>
<protein>
    <submittedName>
        <fullName evidence="7">NEQ369</fullName>
    </submittedName>
</protein>
<dbReference type="InterPro" id="IPR006935">
    <property type="entry name" value="Helicase/UvrB_N"/>
</dbReference>
<dbReference type="PROSITE" id="PS51192">
    <property type="entry name" value="HELICASE_ATP_BIND_1"/>
    <property type="match status" value="1"/>
</dbReference>
<dbReference type="SUPFAM" id="SSF52540">
    <property type="entry name" value="P-loop containing nucleoside triphosphate hydrolases"/>
    <property type="match status" value="1"/>
</dbReference>
<evidence type="ECO:0000256" key="3">
    <source>
        <dbReference type="ARBA" id="ARBA00022806"/>
    </source>
</evidence>
<dbReference type="Proteomes" id="UP000000578">
    <property type="component" value="Chromosome"/>
</dbReference>
<dbReference type="Pfam" id="PF04851">
    <property type="entry name" value="ResIII"/>
    <property type="match status" value="1"/>
</dbReference>
<accession>Q74MC4</accession>
<dbReference type="Gene3D" id="3.40.50.300">
    <property type="entry name" value="P-loop containing nucleotide triphosphate hydrolases"/>
    <property type="match status" value="2"/>
</dbReference>
<evidence type="ECO:0000313" key="7">
    <source>
        <dbReference type="EMBL" id="AAR39218.1"/>
    </source>
</evidence>
<keyword evidence="8" id="KW-1185">Reference proteome</keyword>
<dbReference type="InterPro" id="IPR050615">
    <property type="entry name" value="ATP-dep_DNA_Helicase"/>
</dbReference>
<dbReference type="Pfam" id="PF00271">
    <property type="entry name" value="Helicase_C"/>
    <property type="match status" value="1"/>
</dbReference>
<dbReference type="HOGENOM" id="CLU_504011_0_0_2"/>
<dbReference type="InterPro" id="IPR027417">
    <property type="entry name" value="P-loop_NTPase"/>
</dbReference>
<evidence type="ECO:0000256" key="1">
    <source>
        <dbReference type="ARBA" id="ARBA00022741"/>
    </source>
</evidence>
<dbReference type="PROSITE" id="PS51194">
    <property type="entry name" value="HELICASE_CTER"/>
    <property type="match status" value="1"/>
</dbReference>
<feature type="domain" description="Helicase ATP-binding" evidence="5">
    <location>
        <begin position="11"/>
        <end position="163"/>
    </location>
</feature>
<organism evidence="7 8">
    <name type="scientific">Nanoarchaeum equitans (strain Kin4-M)</name>
    <dbReference type="NCBI Taxonomy" id="228908"/>
    <lineage>
        <taxon>Archaea</taxon>
        <taxon>Nanobdellota</taxon>
        <taxon>Candidatus Nanoarchaeia</taxon>
        <taxon>Nanoarchaeales</taxon>
        <taxon>Nanoarchaeaceae</taxon>
        <taxon>Nanoarchaeum</taxon>
    </lineage>
</organism>
<dbReference type="SMART" id="SM00487">
    <property type="entry name" value="DEXDc"/>
    <property type="match status" value="1"/>
</dbReference>
<keyword evidence="2" id="KW-0378">Hydrolase</keyword>
<dbReference type="EnsemblBacteria" id="AAR39218">
    <property type="protein sequence ID" value="AAR39218"/>
    <property type="gene ID" value="NEQ369"/>
</dbReference>
<evidence type="ECO:0000256" key="2">
    <source>
        <dbReference type="ARBA" id="ARBA00022801"/>
    </source>
</evidence>
<dbReference type="AlphaFoldDB" id="Q74MC4"/>
<dbReference type="GO" id="GO:0004386">
    <property type="term" value="F:helicase activity"/>
    <property type="evidence" value="ECO:0007669"/>
    <property type="project" value="UniProtKB-KW"/>
</dbReference>
<reference evidence="7 8" key="1">
    <citation type="journal article" date="2003" name="Proc. Natl. Acad. Sci. U.S.A.">
        <title>The genome of Nanoarchaeum equitans: insights into early archaeal evolution and derived parasitism.</title>
        <authorList>
            <person name="Waters E."/>
            <person name="Hohn M.J."/>
            <person name="Ahel I."/>
            <person name="Graham D.E."/>
            <person name="Adams M.D."/>
            <person name="Barnstead M."/>
            <person name="Beeson K.Y."/>
            <person name="Bibbs L."/>
            <person name="Bolanos R."/>
            <person name="Keller M."/>
            <person name="Kretz K."/>
            <person name="Lin X."/>
            <person name="Mathur E."/>
            <person name="Ni J."/>
            <person name="Podar M."/>
            <person name="Richardson T."/>
            <person name="Sutton G.G."/>
            <person name="Simon M."/>
            <person name="Soll D."/>
            <person name="Stetter K.O."/>
            <person name="Short J.M."/>
            <person name="Noordewier M."/>
        </authorList>
    </citation>
    <scope>NUCLEOTIDE SEQUENCE [LARGE SCALE GENOMIC DNA]</scope>
    <source>
        <strain evidence="7 8">Kin4-M</strain>
    </source>
</reference>
<feature type="domain" description="Helicase C-terminal" evidence="6">
    <location>
        <begin position="258"/>
        <end position="408"/>
    </location>
</feature>
<evidence type="ECO:0000259" key="5">
    <source>
        <dbReference type="PROSITE" id="PS51192"/>
    </source>
</evidence>
<dbReference type="PANTHER" id="PTHR11274">
    <property type="entry name" value="RAD25/XP-B DNA REPAIR HELICASE"/>
    <property type="match status" value="1"/>
</dbReference>
<dbReference type="InterPro" id="IPR014001">
    <property type="entry name" value="Helicase_ATP-bd"/>
</dbReference>
<evidence type="ECO:0000313" key="8">
    <source>
        <dbReference type="Proteomes" id="UP000000578"/>
    </source>
</evidence>